<dbReference type="PANTHER" id="PTHR47370">
    <property type="entry name" value="ACYL-COA N-ACYLTRANSFERASES (NAT) SUPERFAMILY PROTEIN"/>
    <property type="match status" value="1"/>
</dbReference>
<evidence type="ECO:0000259" key="1">
    <source>
        <dbReference type="PROSITE" id="PS51186"/>
    </source>
</evidence>
<evidence type="ECO:0000313" key="2">
    <source>
        <dbReference type="Proteomes" id="UP000827889"/>
    </source>
</evidence>
<dbReference type="GeneID" id="125312807"/>
<dbReference type="CDD" id="cd04301">
    <property type="entry name" value="NAT_SF"/>
    <property type="match status" value="1"/>
</dbReference>
<evidence type="ECO:0000313" key="3">
    <source>
        <dbReference type="RefSeq" id="XP_048128346.1"/>
    </source>
</evidence>
<dbReference type="Gene3D" id="3.40.630.30">
    <property type="match status" value="1"/>
</dbReference>
<reference evidence="3" key="1">
    <citation type="submission" date="2025-08" db="UniProtKB">
        <authorList>
            <consortium name="RefSeq"/>
        </authorList>
    </citation>
    <scope>IDENTIFICATION</scope>
    <source>
        <tissue evidence="3">Leaf</tissue>
    </source>
</reference>
<dbReference type="PROSITE" id="PS51186">
    <property type="entry name" value="GNAT"/>
    <property type="match status" value="1"/>
</dbReference>
<dbReference type="Proteomes" id="UP000827889">
    <property type="component" value="Chromosome 11"/>
</dbReference>
<proteinExistence type="predicted"/>
<protein>
    <submittedName>
        <fullName evidence="3">Probable N-acetyltransferase HLS1</fullName>
    </submittedName>
</protein>
<sequence>MATVVVRQYDPEKDRAKVDAVERECEVGPSGELSLYTDHMGDPICRVRNCPAFLMLVAEMGEEKEIVGMIRGCIKTVTCGKRLSRNTKNATNNTAGAAAAAFASVDTCIPTKQVPVYTKVGYILGLRVPLPHRRMGIASKLVERMEEWVRESGGEYCYMATENDNLPSVNLFTSKCGYSKFRTPSILVNPVFAHRLRLPGRAAILKLCPSEAELVYRLRFSTSEFFPRDIDAVLNNKLSLGTFLAVPSGSDGDRPWGGAAEFLADPPESWAVVSVWNLQEVYKLELRGVPTAKRALARASRAVDGALPWLGLPSFPELFRPFGAHFLYGLGGEGPGAGEMVRALCGHAHNLAKEHGCAVVATEVARREPLALAVPHWKRLSCEDLWCVKRLGEDYSDGAVGDWTKSPPGLSIFVDPREV</sequence>
<dbReference type="SUPFAM" id="SSF55729">
    <property type="entry name" value="Acyl-CoA N-acyltransferases (Nat)"/>
    <property type="match status" value="1"/>
</dbReference>
<organism evidence="2 3">
    <name type="scientific">Rhodamnia argentea</name>
    <dbReference type="NCBI Taxonomy" id="178133"/>
    <lineage>
        <taxon>Eukaryota</taxon>
        <taxon>Viridiplantae</taxon>
        <taxon>Streptophyta</taxon>
        <taxon>Embryophyta</taxon>
        <taxon>Tracheophyta</taxon>
        <taxon>Spermatophyta</taxon>
        <taxon>Magnoliopsida</taxon>
        <taxon>eudicotyledons</taxon>
        <taxon>Gunneridae</taxon>
        <taxon>Pentapetalae</taxon>
        <taxon>rosids</taxon>
        <taxon>malvids</taxon>
        <taxon>Myrtales</taxon>
        <taxon>Myrtaceae</taxon>
        <taxon>Myrtoideae</taxon>
        <taxon>Myrteae</taxon>
        <taxon>Australasian group</taxon>
        <taxon>Rhodamnia</taxon>
    </lineage>
</organism>
<gene>
    <name evidence="3" type="primary">LOC125312807</name>
</gene>
<dbReference type="InterPro" id="IPR052810">
    <property type="entry name" value="Plant_NAT"/>
</dbReference>
<feature type="domain" description="N-acetyltransferase" evidence="1">
    <location>
        <begin position="4"/>
        <end position="199"/>
    </location>
</feature>
<dbReference type="RefSeq" id="XP_048128346.1">
    <property type="nucleotide sequence ID" value="XM_048272389.1"/>
</dbReference>
<keyword evidence="2" id="KW-1185">Reference proteome</keyword>
<accession>A0ABM3GVH8</accession>
<name>A0ABM3GVH8_9MYRT</name>
<dbReference type="PANTHER" id="PTHR47370:SF10">
    <property type="entry name" value="N-ACETYLTRANSFERASE HLS1-RELATED"/>
    <property type="match status" value="1"/>
</dbReference>
<dbReference type="InterPro" id="IPR016181">
    <property type="entry name" value="Acyl_CoA_acyltransferase"/>
</dbReference>
<dbReference type="InterPro" id="IPR000182">
    <property type="entry name" value="GNAT_dom"/>
</dbReference>
<dbReference type="Pfam" id="PF00583">
    <property type="entry name" value="Acetyltransf_1"/>
    <property type="match status" value="1"/>
</dbReference>